<reference evidence="9" key="1">
    <citation type="submission" date="2021-11" db="EMBL/GenBank/DDBJ databases">
        <authorList>
            <person name="Schell T."/>
        </authorList>
    </citation>
    <scope>NUCLEOTIDE SEQUENCE</scope>
    <source>
        <strain evidence="9">M5</strain>
    </source>
</reference>
<organism evidence="9 10">
    <name type="scientific">Daphnia galeata</name>
    <dbReference type="NCBI Taxonomy" id="27404"/>
    <lineage>
        <taxon>Eukaryota</taxon>
        <taxon>Metazoa</taxon>
        <taxon>Ecdysozoa</taxon>
        <taxon>Arthropoda</taxon>
        <taxon>Crustacea</taxon>
        <taxon>Branchiopoda</taxon>
        <taxon>Diplostraca</taxon>
        <taxon>Cladocera</taxon>
        <taxon>Anomopoda</taxon>
        <taxon>Daphniidae</taxon>
        <taxon>Daphnia</taxon>
    </lineage>
</organism>
<dbReference type="GO" id="GO:0016020">
    <property type="term" value="C:membrane"/>
    <property type="evidence" value="ECO:0007669"/>
    <property type="project" value="UniProtKB-SubCell"/>
</dbReference>
<dbReference type="SMART" id="SM00213">
    <property type="entry name" value="UBQ"/>
    <property type="match status" value="1"/>
</dbReference>
<evidence type="ECO:0000313" key="9">
    <source>
        <dbReference type="EMBL" id="CAH0098940.1"/>
    </source>
</evidence>
<feature type="transmembrane region" description="Helical" evidence="7">
    <location>
        <begin position="270"/>
        <end position="288"/>
    </location>
</feature>
<keyword evidence="4 7" id="KW-0472">Membrane</keyword>
<feature type="compositionally biased region" description="Low complexity" evidence="6">
    <location>
        <begin position="205"/>
        <end position="220"/>
    </location>
</feature>
<feature type="region of interest" description="Disordered" evidence="6">
    <location>
        <begin position="195"/>
        <end position="237"/>
    </location>
</feature>
<sequence length="385" mass="43105">MPPVTLVIKTPSLKLSDVVYSCESTSSVSQLKLYLQNQYPSKPKPEEQRLIYQGKLLRDNEIFQDFLRDLDHEQRHTLHLVYTLKRTPSAENRDQVDITNAGIPNVVEDGLRLRNSASVAQPSTTPGMQQPQQEWDLTNGQFPVWANQVPGADPVTQQLLWWQQTYAQQYWTQYMHHVSNGQEYLNPTAPVVSPQVVSPPPTPVVPAEINRPQQEQQQRRPPLPQVGGVAQEDDEDGARQARDWLDWVYITSRMAILLGVMYYYSSLPRFMLVTLIVAGIYFYQKALHQRRNAVDRNREIIDNAAVAAAANREVIENAEQGAGLGAEAVPNNPLGAEGEPRPTNTVTDRVQPAPATLSGFNVALNLLVGFFTSLIPEVPAPEALN</sequence>
<evidence type="ECO:0000256" key="1">
    <source>
        <dbReference type="ARBA" id="ARBA00004370"/>
    </source>
</evidence>
<protein>
    <recommendedName>
        <fullName evidence="8">Ubiquitin-like domain-containing protein</fullName>
    </recommendedName>
</protein>
<evidence type="ECO:0000256" key="6">
    <source>
        <dbReference type="SAM" id="MobiDB-lite"/>
    </source>
</evidence>
<evidence type="ECO:0000259" key="8">
    <source>
        <dbReference type="PROSITE" id="PS50053"/>
    </source>
</evidence>
<dbReference type="Pfam" id="PF00240">
    <property type="entry name" value="ubiquitin"/>
    <property type="match status" value="1"/>
</dbReference>
<comment type="subcellular location">
    <subcellularLocation>
        <location evidence="1">Membrane</location>
    </subcellularLocation>
</comment>
<dbReference type="FunFam" id="3.10.20.90:FF:000046">
    <property type="entry name" value="Homocysteine-responsive endoplasmic reticulum-resident ubiquitin-like domain member 2 protein"/>
    <property type="match status" value="1"/>
</dbReference>
<dbReference type="GO" id="GO:0030968">
    <property type="term" value="P:endoplasmic reticulum unfolded protein response"/>
    <property type="evidence" value="ECO:0007669"/>
    <property type="project" value="TreeGrafter"/>
</dbReference>
<dbReference type="PANTHER" id="PTHR12943:SF27">
    <property type="entry name" value="HOMOCYSTEINE-INDUCED ENDOPLASMIC RETICULUM PROTEIN, ISOFORM A"/>
    <property type="match status" value="1"/>
</dbReference>
<dbReference type="Gene3D" id="3.10.20.90">
    <property type="entry name" value="Phosphatidylinositol 3-kinase Catalytic Subunit, Chain A, domain 1"/>
    <property type="match status" value="1"/>
</dbReference>
<dbReference type="EMBL" id="CAKKLH010000012">
    <property type="protein sequence ID" value="CAH0098940.1"/>
    <property type="molecule type" value="Genomic_DNA"/>
</dbReference>
<dbReference type="InterPro" id="IPR029071">
    <property type="entry name" value="Ubiquitin-like_domsf"/>
</dbReference>
<evidence type="ECO:0000256" key="7">
    <source>
        <dbReference type="SAM" id="Phobius"/>
    </source>
</evidence>
<evidence type="ECO:0000256" key="5">
    <source>
        <dbReference type="ARBA" id="ARBA00023230"/>
    </source>
</evidence>
<dbReference type="PROSITE" id="PS50053">
    <property type="entry name" value="UBIQUITIN_2"/>
    <property type="match status" value="1"/>
</dbReference>
<dbReference type="CDD" id="cd01790">
    <property type="entry name" value="Ubl_HERP"/>
    <property type="match status" value="1"/>
</dbReference>
<evidence type="ECO:0000256" key="4">
    <source>
        <dbReference type="ARBA" id="ARBA00023136"/>
    </source>
</evidence>
<dbReference type="AlphaFoldDB" id="A0A8J2REI1"/>
<gene>
    <name evidence="9" type="ORF">DGAL_LOCUS1048</name>
</gene>
<dbReference type="OrthoDB" id="21589at2759"/>
<dbReference type="InterPro" id="IPR000626">
    <property type="entry name" value="Ubiquitin-like_dom"/>
</dbReference>
<evidence type="ECO:0000256" key="3">
    <source>
        <dbReference type="ARBA" id="ARBA00022989"/>
    </source>
</evidence>
<accession>A0A8J2REI1</accession>
<dbReference type="InterPro" id="IPR039751">
    <property type="entry name" value="HERPUD1/2"/>
</dbReference>
<evidence type="ECO:0000313" key="10">
    <source>
        <dbReference type="Proteomes" id="UP000789390"/>
    </source>
</evidence>
<dbReference type="Proteomes" id="UP000789390">
    <property type="component" value="Unassembled WGS sequence"/>
</dbReference>
<keyword evidence="3 7" id="KW-1133">Transmembrane helix</keyword>
<dbReference type="SUPFAM" id="SSF54236">
    <property type="entry name" value="Ubiquitin-like"/>
    <property type="match status" value="1"/>
</dbReference>
<keyword evidence="5" id="KW-0834">Unfolded protein response</keyword>
<name>A0A8J2REI1_9CRUS</name>
<feature type="region of interest" description="Disordered" evidence="6">
    <location>
        <begin position="326"/>
        <end position="348"/>
    </location>
</feature>
<feature type="domain" description="Ubiquitin-like" evidence="8">
    <location>
        <begin position="4"/>
        <end position="87"/>
    </location>
</feature>
<evidence type="ECO:0000256" key="2">
    <source>
        <dbReference type="ARBA" id="ARBA00022692"/>
    </source>
</evidence>
<proteinExistence type="predicted"/>
<dbReference type="PANTHER" id="PTHR12943">
    <property type="entry name" value="HOMOCYSTEINE-RESPONSIVE ENDOPLASMIC RETICULUM-RESIDENT UNIQUITIN-LIKE DOMAIN HERPUD PROTEIN FAMILY MEMBER"/>
    <property type="match status" value="1"/>
</dbReference>
<comment type="caution">
    <text evidence="9">The sequence shown here is derived from an EMBL/GenBank/DDBJ whole genome shotgun (WGS) entry which is preliminary data.</text>
</comment>
<keyword evidence="2 7" id="KW-0812">Transmembrane</keyword>
<keyword evidence="10" id="KW-1185">Reference proteome</keyword>